<gene>
    <name evidence="2" type="ORF">ACFQZV_11530</name>
</gene>
<comment type="caution">
    <text evidence="2">The sequence shown here is derived from an EMBL/GenBank/DDBJ whole genome shotgun (WGS) entry which is preliminary data.</text>
</comment>
<reference evidence="3" key="1">
    <citation type="journal article" date="2019" name="Int. J. Syst. Evol. Microbiol.">
        <title>The Global Catalogue of Microorganisms (GCM) 10K type strain sequencing project: providing services to taxonomists for standard genome sequencing and annotation.</title>
        <authorList>
            <consortium name="The Broad Institute Genomics Platform"/>
            <consortium name="The Broad Institute Genome Sequencing Center for Infectious Disease"/>
            <person name="Wu L."/>
            <person name="Ma J."/>
        </authorList>
    </citation>
    <scope>NUCLEOTIDE SEQUENCE [LARGE SCALE GENOMIC DNA]</scope>
    <source>
        <strain evidence="3">CCUG 50754</strain>
    </source>
</reference>
<dbReference type="Proteomes" id="UP001597042">
    <property type="component" value="Unassembled WGS sequence"/>
</dbReference>
<keyword evidence="1" id="KW-0812">Transmembrane</keyword>
<keyword evidence="1" id="KW-1133">Transmembrane helix</keyword>
<keyword evidence="3" id="KW-1185">Reference proteome</keyword>
<protein>
    <submittedName>
        <fullName evidence="2">Peptidase</fullName>
    </submittedName>
</protein>
<dbReference type="EMBL" id="JBHTIM010000001">
    <property type="protein sequence ID" value="MFD0781922.1"/>
    <property type="molecule type" value="Genomic_DNA"/>
</dbReference>
<dbReference type="RefSeq" id="WP_378749655.1">
    <property type="nucleotide sequence ID" value="NZ_JBHSSV010000001.1"/>
</dbReference>
<evidence type="ECO:0000313" key="2">
    <source>
        <dbReference type="EMBL" id="MFD0781922.1"/>
    </source>
</evidence>
<accession>A0ABW2ZTC8</accession>
<organism evidence="2 3">
    <name type="scientific">Microbacterium koreense</name>
    <dbReference type="NCBI Taxonomy" id="323761"/>
    <lineage>
        <taxon>Bacteria</taxon>
        <taxon>Bacillati</taxon>
        <taxon>Actinomycetota</taxon>
        <taxon>Actinomycetes</taxon>
        <taxon>Micrococcales</taxon>
        <taxon>Microbacteriaceae</taxon>
        <taxon>Microbacterium</taxon>
    </lineage>
</organism>
<evidence type="ECO:0000256" key="1">
    <source>
        <dbReference type="SAM" id="Phobius"/>
    </source>
</evidence>
<sequence>MITIDWFAFVQVFLAALTGAVIVVGFYALGLRLLVRGGRAPVVAPAEFTDAITIVSAKEARRAEKAAARAARRSPLTEGQKSIARVGAYGCFAMCGVAVLGGLLLIVFNH</sequence>
<evidence type="ECO:0000313" key="3">
    <source>
        <dbReference type="Proteomes" id="UP001597042"/>
    </source>
</evidence>
<feature type="transmembrane region" description="Helical" evidence="1">
    <location>
        <begin position="86"/>
        <end position="108"/>
    </location>
</feature>
<feature type="transmembrane region" description="Helical" evidence="1">
    <location>
        <begin position="6"/>
        <end position="29"/>
    </location>
</feature>
<name>A0ABW2ZTC8_9MICO</name>
<proteinExistence type="predicted"/>
<keyword evidence="1" id="KW-0472">Membrane</keyword>